<keyword evidence="2" id="KW-0732">Signal</keyword>
<evidence type="ECO:0000313" key="4">
    <source>
        <dbReference type="Proteomes" id="UP001054945"/>
    </source>
</evidence>
<evidence type="ECO:0000313" key="3">
    <source>
        <dbReference type="EMBL" id="GIY74756.1"/>
    </source>
</evidence>
<dbReference type="EMBL" id="BPLR01015256">
    <property type="protein sequence ID" value="GIY74756.1"/>
    <property type="molecule type" value="Genomic_DNA"/>
</dbReference>
<feature type="chain" id="PRO_5043551327" evidence="2">
    <location>
        <begin position="24"/>
        <end position="67"/>
    </location>
</feature>
<proteinExistence type="predicted"/>
<accession>A0AAV4VWT5</accession>
<dbReference type="Proteomes" id="UP001054945">
    <property type="component" value="Unassembled WGS sequence"/>
</dbReference>
<feature type="signal peptide" evidence="2">
    <location>
        <begin position="1"/>
        <end position="23"/>
    </location>
</feature>
<reference evidence="3 4" key="1">
    <citation type="submission" date="2021-06" db="EMBL/GenBank/DDBJ databases">
        <title>Caerostris extrusa draft genome.</title>
        <authorList>
            <person name="Kono N."/>
            <person name="Arakawa K."/>
        </authorList>
    </citation>
    <scope>NUCLEOTIDE SEQUENCE [LARGE SCALE GENOMIC DNA]</scope>
</reference>
<gene>
    <name evidence="3" type="ORF">CEXT_360201</name>
</gene>
<sequence>MMELRTLISAFTVFLRLHHGAQGQEAVSPLQPAGGPTPTAAVPHRGRVDMERPLGNHLRQHQRFKSC</sequence>
<evidence type="ECO:0000256" key="1">
    <source>
        <dbReference type="SAM" id="MobiDB-lite"/>
    </source>
</evidence>
<dbReference type="AlphaFoldDB" id="A0AAV4VWT5"/>
<feature type="region of interest" description="Disordered" evidence="1">
    <location>
        <begin position="23"/>
        <end position="45"/>
    </location>
</feature>
<feature type="compositionally biased region" description="Low complexity" evidence="1">
    <location>
        <begin position="32"/>
        <end position="41"/>
    </location>
</feature>
<organism evidence="3 4">
    <name type="scientific">Caerostris extrusa</name>
    <name type="common">Bark spider</name>
    <name type="synonym">Caerostris bankana</name>
    <dbReference type="NCBI Taxonomy" id="172846"/>
    <lineage>
        <taxon>Eukaryota</taxon>
        <taxon>Metazoa</taxon>
        <taxon>Ecdysozoa</taxon>
        <taxon>Arthropoda</taxon>
        <taxon>Chelicerata</taxon>
        <taxon>Arachnida</taxon>
        <taxon>Araneae</taxon>
        <taxon>Araneomorphae</taxon>
        <taxon>Entelegynae</taxon>
        <taxon>Araneoidea</taxon>
        <taxon>Araneidae</taxon>
        <taxon>Caerostris</taxon>
    </lineage>
</organism>
<comment type="caution">
    <text evidence="3">The sequence shown here is derived from an EMBL/GenBank/DDBJ whole genome shotgun (WGS) entry which is preliminary data.</text>
</comment>
<protein>
    <submittedName>
        <fullName evidence="3">Uncharacterized protein</fullName>
    </submittedName>
</protein>
<name>A0AAV4VWT5_CAEEX</name>
<keyword evidence="4" id="KW-1185">Reference proteome</keyword>
<evidence type="ECO:0000256" key="2">
    <source>
        <dbReference type="SAM" id="SignalP"/>
    </source>
</evidence>